<proteinExistence type="predicted"/>
<feature type="region of interest" description="Disordered" evidence="5">
    <location>
        <begin position="172"/>
        <end position="240"/>
    </location>
</feature>
<evidence type="ECO:0000256" key="1">
    <source>
        <dbReference type="ARBA" id="ARBA00022723"/>
    </source>
</evidence>
<dbReference type="GO" id="GO:0006357">
    <property type="term" value="P:regulation of transcription by RNA polymerase II"/>
    <property type="evidence" value="ECO:0007669"/>
    <property type="project" value="TreeGrafter"/>
</dbReference>
<dbReference type="Pfam" id="PF02995">
    <property type="entry name" value="DUF229"/>
    <property type="match status" value="1"/>
</dbReference>
<evidence type="ECO:0000259" key="7">
    <source>
        <dbReference type="PROSITE" id="PS51805"/>
    </source>
</evidence>
<gene>
    <name evidence="8" type="ORF">MSPICULIGERA_LOCUS11314</name>
</gene>
<comment type="caution">
    <text evidence="8">The sequence shown here is derived from an EMBL/GenBank/DDBJ whole genome shotgun (WGS) entry which is preliminary data.</text>
</comment>
<feature type="compositionally biased region" description="Low complexity" evidence="5">
    <location>
        <begin position="1017"/>
        <end position="1028"/>
    </location>
</feature>
<dbReference type="PROSITE" id="PS50016">
    <property type="entry name" value="ZF_PHD_2"/>
    <property type="match status" value="1"/>
</dbReference>
<dbReference type="PROSITE" id="PS51805">
    <property type="entry name" value="EPHD"/>
    <property type="match status" value="1"/>
</dbReference>
<evidence type="ECO:0000313" key="8">
    <source>
        <dbReference type="EMBL" id="CAJ0572941.1"/>
    </source>
</evidence>
<keyword evidence="2 4" id="KW-0863">Zinc-finger</keyword>
<feature type="domain" description="PHD-type" evidence="7">
    <location>
        <begin position="472"/>
        <end position="586"/>
    </location>
</feature>
<dbReference type="Pfam" id="PF13832">
    <property type="entry name" value="zf-HC5HC2H_2"/>
    <property type="match status" value="1"/>
</dbReference>
<sequence>MVAVPNFLRKNKQLMKNLREKQTGLLTHYDVYATFQDILRNAHLTNFTKFDCEEVLRPNPSSGNSLLRPLGPHKNRTCVNTPIPTDYCMCEFEKSEKDPSKFIAMGHFAVQAINELLQKEGLANLCQTLRLDKVRTVTAYEPEKALKLYEIQFSALPSKGIYKAMIEIAPDGSFVSPMPGGGPMRKRARRAIPEHEPTPSTSSASPAPGFDREDSEPKKKGRHDGPRRQSTYGMRGGKAHAQETFSSEYYQQMLSDSRNLRKEKLTEIVPETGRPVLLKFGLKWRPQYSEVQIPAPDSTAPRFDLEKNDKLSYRPRAWNRPAKRIAVVVDGHIPSYVSAATHEIIPAAETVIYQLDDLDVRYLGLLNEHRENGGKPSITLRQLGRALNIFEMEAYIFLHAALIESMALPAKFPPPRDDTPCVICLDPHPQEGNPMPICGKCNMTCHAQCLLLDELPRGEWTCPTCEKLGGRSPPCVLCPMRGGCLLETKNPGTWAHPSCGIYLPEAAYPEPEDGTLGVLVYQEIPEQRWTMKCTVCDTSRGACMQCTVPGCKVPFHVSCGQRAGQRFLLQEDAQLVYYYAFCSEHTNNTPIDPKNAVSIKTTEKLKPLSVDDVMPRPKSLIELEKGFRQMVEMEDAVKILGYPEEIIKELYDYWVLKRADNGCRPLIPDALRFVEEMELMITQENPERDAQKALAETESLRNERWVVRTDLEKVRNLAQQVKTREKFKVALHDIQMRMFLATFQSFGITEGNVNMIPYSSRTLERLQEQTYEWVGAPASVPKPTTPPKPDKPADSSRKKSTPATTPARKASPIKTPNSQPQKTTPASTSPKNTTPRMSTLDNWLLKKPGSITPVAPKEDTKQSSKKSRRSMPSSSRKSDTKKKPKKVDANEEETPKTPVKSSPAKLEKSSPAKPSAAKPSKSSPAKPENPSPAKSQKSSPAKPEKSRSAKPEKPARSRKSLGEKKGVTTTESSGTKKQRPRPSTSAQDAAVKPADKASAKPRDSTPKPAKLRRKSAPAKSSTPATTTPNRSPVKRGLSRTPGKKAAK</sequence>
<feature type="compositionally biased region" description="Low complexity" evidence="5">
    <location>
        <begin position="911"/>
        <end position="941"/>
    </location>
</feature>
<feature type="compositionally biased region" description="Polar residues" evidence="5">
    <location>
        <begin position="967"/>
        <end position="987"/>
    </location>
</feature>
<evidence type="ECO:0000256" key="4">
    <source>
        <dbReference type="PROSITE-ProRule" id="PRU00146"/>
    </source>
</evidence>
<dbReference type="InterPro" id="IPR004245">
    <property type="entry name" value="DUF229"/>
</dbReference>
<feature type="compositionally biased region" description="Basic and acidic residues" evidence="5">
    <location>
        <begin position="886"/>
        <end position="895"/>
    </location>
</feature>
<feature type="region of interest" description="Disordered" evidence="5">
    <location>
        <begin position="775"/>
        <end position="1047"/>
    </location>
</feature>
<feature type="compositionally biased region" description="Basic residues" evidence="5">
    <location>
        <begin position="1032"/>
        <end position="1047"/>
    </location>
</feature>
<protein>
    <submittedName>
        <fullName evidence="8">Uncharacterized protein</fullName>
    </submittedName>
</protein>
<dbReference type="AlphaFoldDB" id="A0AA36CPL0"/>
<organism evidence="8 9">
    <name type="scientific">Mesorhabditis spiculigera</name>
    <dbReference type="NCBI Taxonomy" id="96644"/>
    <lineage>
        <taxon>Eukaryota</taxon>
        <taxon>Metazoa</taxon>
        <taxon>Ecdysozoa</taxon>
        <taxon>Nematoda</taxon>
        <taxon>Chromadorea</taxon>
        <taxon>Rhabditida</taxon>
        <taxon>Rhabditina</taxon>
        <taxon>Rhabditomorpha</taxon>
        <taxon>Rhabditoidea</taxon>
        <taxon>Rhabditidae</taxon>
        <taxon>Mesorhabditinae</taxon>
        <taxon>Mesorhabditis</taxon>
    </lineage>
</organism>
<dbReference type="SMART" id="SM00249">
    <property type="entry name" value="PHD"/>
    <property type="match status" value="2"/>
</dbReference>
<evidence type="ECO:0000256" key="5">
    <source>
        <dbReference type="SAM" id="MobiDB-lite"/>
    </source>
</evidence>
<evidence type="ECO:0000259" key="6">
    <source>
        <dbReference type="PROSITE" id="PS50016"/>
    </source>
</evidence>
<dbReference type="Gene3D" id="3.30.40.10">
    <property type="entry name" value="Zinc/RING finger domain, C3HC4 (zinc finger)"/>
    <property type="match status" value="2"/>
</dbReference>
<dbReference type="GO" id="GO:0008270">
    <property type="term" value="F:zinc ion binding"/>
    <property type="evidence" value="ECO:0007669"/>
    <property type="project" value="UniProtKB-KW"/>
</dbReference>
<feature type="compositionally biased region" description="Polar residues" evidence="5">
    <location>
        <begin position="814"/>
        <end position="841"/>
    </location>
</feature>
<dbReference type="SUPFAM" id="SSF57903">
    <property type="entry name" value="FYVE/PHD zinc finger"/>
    <property type="match status" value="1"/>
</dbReference>
<dbReference type="Proteomes" id="UP001177023">
    <property type="component" value="Unassembled WGS sequence"/>
</dbReference>
<dbReference type="InterPro" id="IPR001965">
    <property type="entry name" value="Znf_PHD"/>
</dbReference>
<dbReference type="InterPro" id="IPR019787">
    <property type="entry name" value="Znf_PHD-finger"/>
</dbReference>
<feature type="compositionally biased region" description="Basic and acidic residues" evidence="5">
    <location>
        <begin position="993"/>
        <end position="1005"/>
    </location>
</feature>
<reference evidence="8" key="1">
    <citation type="submission" date="2023-06" db="EMBL/GenBank/DDBJ databases">
        <authorList>
            <person name="Delattre M."/>
        </authorList>
    </citation>
    <scope>NUCLEOTIDE SEQUENCE</scope>
    <source>
        <strain evidence="8">AF72</strain>
    </source>
</reference>
<feature type="compositionally biased region" description="Basic and acidic residues" evidence="5">
    <location>
        <begin position="210"/>
        <end position="227"/>
    </location>
</feature>
<keyword evidence="1" id="KW-0479">Metal-binding</keyword>
<evidence type="ECO:0000256" key="2">
    <source>
        <dbReference type="ARBA" id="ARBA00022771"/>
    </source>
</evidence>
<keyword evidence="3" id="KW-0862">Zinc</keyword>
<feature type="compositionally biased region" description="Basic and acidic residues" evidence="5">
    <location>
        <begin position="942"/>
        <end position="966"/>
    </location>
</feature>
<evidence type="ECO:0000256" key="3">
    <source>
        <dbReference type="ARBA" id="ARBA00022833"/>
    </source>
</evidence>
<dbReference type="PANTHER" id="PTHR13793:SF107">
    <property type="entry name" value="BROMODOMAIN-CONTAINING PROTEIN HOMOLOG"/>
    <property type="match status" value="1"/>
</dbReference>
<accession>A0AA36CPL0</accession>
<dbReference type="PANTHER" id="PTHR13793">
    <property type="entry name" value="PHD FINGER PROTEINS"/>
    <property type="match status" value="1"/>
</dbReference>
<keyword evidence="9" id="KW-1185">Reference proteome</keyword>
<dbReference type="InterPro" id="IPR050701">
    <property type="entry name" value="Histone_Mod_Regulator"/>
</dbReference>
<feature type="non-terminal residue" evidence="8">
    <location>
        <position position="1"/>
    </location>
</feature>
<dbReference type="InterPro" id="IPR011011">
    <property type="entry name" value="Znf_FYVE_PHD"/>
</dbReference>
<dbReference type="InterPro" id="IPR034732">
    <property type="entry name" value="EPHD"/>
</dbReference>
<dbReference type="EMBL" id="CATQJA010002609">
    <property type="protein sequence ID" value="CAJ0572941.1"/>
    <property type="molecule type" value="Genomic_DNA"/>
</dbReference>
<feature type="compositionally biased region" description="Basic and acidic residues" evidence="5">
    <location>
        <begin position="788"/>
        <end position="797"/>
    </location>
</feature>
<name>A0AA36CPL0_9BILA</name>
<feature type="domain" description="PHD-type" evidence="6">
    <location>
        <begin position="418"/>
        <end position="468"/>
    </location>
</feature>
<dbReference type="InterPro" id="IPR013083">
    <property type="entry name" value="Znf_RING/FYVE/PHD"/>
</dbReference>
<dbReference type="CDD" id="cd15571">
    <property type="entry name" value="ePHD"/>
    <property type="match status" value="1"/>
</dbReference>
<evidence type="ECO:0000313" key="9">
    <source>
        <dbReference type="Proteomes" id="UP001177023"/>
    </source>
</evidence>
<feature type="compositionally biased region" description="Low complexity" evidence="5">
    <location>
        <begin position="198"/>
        <end position="208"/>
    </location>
</feature>